<feature type="domain" description="Electron transfer flavoprotein alpha/beta-subunit N-terminal" evidence="11">
    <location>
        <begin position="23"/>
        <end position="213"/>
    </location>
</feature>
<feature type="binding site" evidence="10">
    <location>
        <position position="305"/>
    </location>
    <ligand>
        <name>FAD</name>
        <dbReference type="ChEBI" id="CHEBI:57692"/>
    </ligand>
</feature>
<dbReference type="CDD" id="cd01715">
    <property type="entry name" value="ETF_alpha"/>
    <property type="match status" value="1"/>
</dbReference>
<dbReference type="FunFam" id="3.40.50.1220:FF:000001">
    <property type="entry name" value="Electron transfer flavoprotein, alpha subunit"/>
    <property type="match status" value="1"/>
</dbReference>
<dbReference type="PANTHER" id="PTHR43153">
    <property type="entry name" value="ELECTRON TRANSFER FLAVOPROTEIN ALPHA"/>
    <property type="match status" value="1"/>
</dbReference>
<dbReference type="EMBL" id="KV454208">
    <property type="protein sequence ID" value="ODQ61731.1"/>
    <property type="molecule type" value="Genomic_DNA"/>
</dbReference>
<dbReference type="GO" id="GO:0009055">
    <property type="term" value="F:electron transfer activity"/>
    <property type="evidence" value="ECO:0007669"/>
    <property type="project" value="InterPro"/>
</dbReference>
<dbReference type="Proteomes" id="UP000094112">
    <property type="component" value="Unassembled WGS sequence"/>
</dbReference>
<evidence type="ECO:0000256" key="4">
    <source>
        <dbReference type="ARBA" id="ARBA00022448"/>
    </source>
</evidence>
<dbReference type="STRING" id="683960.A0A1E3P8K2"/>
<keyword evidence="6 9" id="KW-0274">FAD</keyword>
<evidence type="ECO:0000256" key="8">
    <source>
        <dbReference type="ARBA" id="ARBA00025416"/>
    </source>
</evidence>
<evidence type="ECO:0000256" key="10">
    <source>
        <dbReference type="PIRSR" id="PIRSR000089-1"/>
    </source>
</evidence>
<dbReference type="InterPro" id="IPR014729">
    <property type="entry name" value="Rossmann-like_a/b/a_fold"/>
</dbReference>
<comment type="subunit">
    <text evidence="3 9">Heterodimer of an alpha and a beta subunit.</text>
</comment>
<dbReference type="PROSITE" id="PS00696">
    <property type="entry name" value="ETF_ALPHA"/>
    <property type="match status" value="1"/>
</dbReference>
<name>A0A1E3P8K2_WICAA</name>
<proteinExistence type="inferred from homology"/>
<comment type="function">
    <text evidence="8 9">The electron transfer flavoprotein serves as a specific electron acceptor for several dehydrogenases, including five acyl-CoA dehydrogenases, glutaryl-CoA and sarcosine dehydrogenase. It transfers the electrons to the main mitochondrial respiratory chain via ETF-ubiquinone oxidoreductase (ETF dehydrogenase).</text>
</comment>
<dbReference type="OrthoDB" id="1715808at2759"/>
<evidence type="ECO:0000313" key="12">
    <source>
        <dbReference type="EMBL" id="ODQ61731.1"/>
    </source>
</evidence>
<dbReference type="InterPro" id="IPR033947">
    <property type="entry name" value="ETF_alpha_N"/>
</dbReference>
<feature type="binding site" evidence="10">
    <location>
        <begin position="284"/>
        <end position="291"/>
    </location>
    <ligand>
        <name>FAD</name>
        <dbReference type="ChEBI" id="CHEBI:57692"/>
    </ligand>
</feature>
<dbReference type="InterPro" id="IPR018206">
    <property type="entry name" value="ETF_asu_C_CS"/>
</dbReference>
<dbReference type="Pfam" id="PF00766">
    <property type="entry name" value="ETF_alpha"/>
    <property type="match status" value="1"/>
</dbReference>
<dbReference type="Pfam" id="PF01012">
    <property type="entry name" value="ETF"/>
    <property type="match status" value="1"/>
</dbReference>
<gene>
    <name evidence="12" type="ORF">WICANDRAFT_26466</name>
</gene>
<dbReference type="FunFam" id="3.40.50.620:FF:000041">
    <property type="entry name" value="Electron transfer flavoprotein alpha subunit"/>
    <property type="match status" value="1"/>
</dbReference>
<evidence type="ECO:0000256" key="3">
    <source>
        <dbReference type="ARBA" id="ARBA00011355"/>
    </source>
</evidence>
<reference evidence="12 13" key="1">
    <citation type="journal article" date="2016" name="Proc. Natl. Acad. Sci. U.S.A.">
        <title>Comparative genomics of biotechnologically important yeasts.</title>
        <authorList>
            <person name="Riley R."/>
            <person name="Haridas S."/>
            <person name="Wolfe K.H."/>
            <person name="Lopes M.R."/>
            <person name="Hittinger C.T."/>
            <person name="Goeker M."/>
            <person name="Salamov A.A."/>
            <person name="Wisecaver J.H."/>
            <person name="Long T.M."/>
            <person name="Calvey C.H."/>
            <person name="Aerts A.L."/>
            <person name="Barry K.W."/>
            <person name="Choi C."/>
            <person name="Clum A."/>
            <person name="Coughlan A.Y."/>
            <person name="Deshpande S."/>
            <person name="Douglass A.P."/>
            <person name="Hanson S.J."/>
            <person name="Klenk H.-P."/>
            <person name="LaButti K.M."/>
            <person name="Lapidus A."/>
            <person name="Lindquist E.A."/>
            <person name="Lipzen A.M."/>
            <person name="Meier-Kolthoff J.P."/>
            <person name="Ohm R.A."/>
            <person name="Otillar R.P."/>
            <person name="Pangilinan J.L."/>
            <person name="Peng Y."/>
            <person name="Rokas A."/>
            <person name="Rosa C.A."/>
            <person name="Scheuner C."/>
            <person name="Sibirny A.A."/>
            <person name="Slot J.C."/>
            <person name="Stielow J.B."/>
            <person name="Sun H."/>
            <person name="Kurtzman C.P."/>
            <person name="Blackwell M."/>
            <person name="Grigoriev I.V."/>
            <person name="Jeffries T.W."/>
        </authorList>
    </citation>
    <scope>NUCLEOTIDE SEQUENCE [LARGE SCALE GENOMIC DNA]</scope>
    <source>
        <strain evidence="13">ATCC 58044 / CBS 1984 / NCYC 433 / NRRL Y-366-8</strain>
    </source>
</reference>
<dbReference type="GO" id="GO:0050660">
    <property type="term" value="F:flavin adenine dinucleotide binding"/>
    <property type="evidence" value="ECO:0007669"/>
    <property type="project" value="InterPro"/>
</dbReference>
<dbReference type="GO" id="GO:0005759">
    <property type="term" value="C:mitochondrial matrix"/>
    <property type="evidence" value="ECO:0007669"/>
    <property type="project" value="UniProtKB-SubCell"/>
</dbReference>
<dbReference type="Gene3D" id="3.40.50.620">
    <property type="entry name" value="HUPs"/>
    <property type="match status" value="1"/>
</dbReference>
<comment type="similarity">
    <text evidence="2 9">Belongs to the ETF alpha-subunit/FixB family.</text>
</comment>
<keyword evidence="13" id="KW-1185">Reference proteome</keyword>
<feature type="binding site" evidence="10">
    <location>
        <begin position="253"/>
        <end position="254"/>
    </location>
    <ligand>
        <name>FAD</name>
        <dbReference type="ChEBI" id="CHEBI:57692"/>
    </ligand>
</feature>
<dbReference type="SUPFAM" id="SSF52402">
    <property type="entry name" value="Adenine nucleotide alpha hydrolases-like"/>
    <property type="match status" value="1"/>
</dbReference>
<accession>A0A1E3P8K2</accession>
<keyword evidence="4 9" id="KW-0813">Transport</keyword>
<sequence>MFRALRLASLRNISVSAKRFGSTLAFIEAQGDVISSASLSSLTAAKQIGQPITAILFGSNAKNASSALNKIDGLDKILIASNSEFDHNLPEFLSPVISNLINETSYDFTHFITPATAMGKNILPRIGALLDVQPISDIIKVEDSSTFIRPIYAGNALITVKSNDSKKLISARPSAFEPIGQTSENSYQIEEITPTLETLQIEWVSENLVKSERPDLSSAKKVVSGGRGLKSKENFETLITPLADALGAGIGATRAAVDSGFVDNSLQVGQTGKVVAPDLYVAVGISGAIQHLAGMKDSKTIVAINKDEEAPIFNVADIGLVGDLFEVVPELTEKVK</sequence>
<dbReference type="InterPro" id="IPR029035">
    <property type="entry name" value="DHS-like_NAD/FAD-binding_dom"/>
</dbReference>
<evidence type="ECO:0000313" key="13">
    <source>
        <dbReference type="Proteomes" id="UP000094112"/>
    </source>
</evidence>
<dbReference type="RefSeq" id="XP_019040938.1">
    <property type="nucleotide sequence ID" value="XM_019181266.1"/>
</dbReference>
<dbReference type="InterPro" id="IPR014730">
    <property type="entry name" value="ETF_a/b_N"/>
</dbReference>
<comment type="cofactor">
    <cofactor evidence="9 10">
        <name>FAD</name>
        <dbReference type="ChEBI" id="CHEBI:57692"/>
    </cofactor>
    <text evidence="9 10">Binds 1 FAD per dimer.</text>
</comment>
<dbReference type="SUPFAM" id="SSF52467">
    <property type="entry name" value="DHS-like NAD/FAD-binding domain"/>
    <property type="match status" value="1"/>
</dbReference>
<evidence type="ECO:0000256" key="7">
    <source>
        <dbReference type="ARBA" id="ARBA00022982"/>
    </source>
</evidence>
<dbReference type="InterPro" id="IPR014731">
    <property type="entry name" value="ETF_asu_C"/>
</dbReference>
<dbReference type="Gene3D" id="3.40.50.1220">
    <property type="entry name" value="TPP-binding domain"/>
    <property type="match status" value="1"/>
</dbReference>
<feature type="binding site" evidence="10">
    <location>
        <position position="227"/>
    </location>
    <ligand>
        <name>FAD</name>
        <dbReference type="ChEBI" id="CHEBI:57692"/>
    </ligand>
</feature>
<dbReference type="PIRSF" id="PIRSF000089">
    <property type="entry name" value="Electra_flavoP_a"/>
    <property type="match status" value="1"/>
</dbReference>
<evidence type="ECO:0000256" key="6">
    <source>
        <dbReference type="ARBA" id="ARBA00022827"/>
    </source>
</evidence>
<keyword evidence="7 9" id="KW-0249">Electron transport</keyword>
<dbReference type="GO" id="GO:0033539">
    <property type="term" value="P:fatty acid beta-oxidation using acyl-CoA dehydrogenase"/>
    <property type="evidence" value="ECO:0007669"/>
    <property type="project" value="TreeGrafter"/>
</dbReference>
<dbReference type="InterPro" id="IPR001308">
    <property type="entry name" value="ETF_a/FixB"/>
</dbReference>
<comment type="subcellular location">
    <subcellularLocation>
        <location evidence="1 9">Mitochondrion matrix</location>
    </subcellularLocation>
</comment>
<evidence type="ECO:0000256" key="2">
    <source>
        <dbReference type="ARBA" id="ARBA00005817"/>
    </source>
</evidence>
<dbReference type="GeneID" id="30198512"/>
<protein>
    <recommendedName>
        <fullName evidence="9">Probable electron transfer flavoprotein subunit alpha</fullName>
    </recommendedName>
</protein>
<keyword evidence="9" id="KW-0496">Mitochondrion</keyword>
<evidence type="ECO:0000256" key="9">
    <source>
        <dbReference type="PIRNR" id="PIRNR000089"/>
    </source>
</evidence>
<dbReference type="SMART" id="SM00893">
    <property type="entry name" value="ETF"/>
    <property type="match status" value="1"/>
</dbReference>
<dbReference type="PANTHER" id="PTHR43153:SF1">
    <property type="entry name" value="ELECTRON TRANSFER FLAVOPROTEIN SUBUNIT ALPHA, MITOCHONDRIAL"/>
    <property type="match status" value="1"/>
</dbReference>
<evidence type="ECO:0000256" key="5">
    <source>
        <dbReference type="ARBA" id="ARBA00022630"/>
    </source>
</evidence>
<evidence type="ECO:0000256" key="1">
    <source>
        <dbReference type="ARBA" id="ARBA00004305"/>
    </source>
</evidence>
<evidence type="ECO:0000259" key="11">
    <source>
        <dbReference type="SMART" id="SM00893"/>
    </source>
</evidence>
<dbReference type="AlphaFoldDB" id="A0A1E3P8K2"/>
<organism evidence="12 13">
    <name type="scientific">Wickerhamomyces anomalus (strain ATCC 58044 / CBS 1984 / NCYC 433 / NRRL Y-366-8)</name>
    <name type="common">Yeast</name>
    <name type="synonym">Hansenula anomala</name>
    <dbReference type="NCBI Taxonomy" id="683960"/>
    <lineage>
        <taxon>Eukaryota</taxon>
        <taxon>Fungi</taxon>
        <taxon>Dikarya</taxon>
        <taxon>Ascomycota</taxon>
        <taxon>Saccharomycotina</taxon>
        <taxon>Saccharomycetes</taxon>
        <taxon>Phaffomycetales</taxon>
        <taxon>Wickerhamomycetaceae</taxon>
        <taxon>Wickerhamomyces</taxon>
    </lineage>
</organism>
<feature type="binding site" evidence="10">
    <location>
        <begin position="267"/>
        <end position="271"/>
    </location>
    <ligand>
        <name>FAD</name>
        <dbReference type="ChEBI" id="CHEBI:57692"/>
    </ligand>
</feature>
<keyword evidence="5 9" id="KW-0285">Flavoprotein</keyword>